<reference evidence="6 7" key="1">
    <citation type="submission" date="2019-08" db="EMBL/GenBank/DDBJ databases">
        <title>In-depth cultivation of the pig gut microbiome towards novel bacterial diversity and tailored functional studies.</title>
        <authorList>
            <person name="Wylensek D."/>
            <person name="Hitch T.C.A."/>
            <person name="Clavel T."/>
        </authorList>
    </citation>
    <scope>NUCLEOTIDE SEQUENCE [LARGE SCALE GENOMIC DNA]</scope>
    <source>
        <strain evidence="6 7">NM-380-WT-3C1</strain>
    </source>
</reference>
<dbReference type="GO" id="GO:0000976">
    <property type="term" value="F:transcription cis-regulatory region binding"/>
    <property type="evidence" value="ECO:0007669"/>
    <property type="project" value="TreeGrafter"/>
</dbReference>
<gene>
    <name evidence="6" type="ORF">FYJ80_03165</name>
</gene>
<evidence type="ECO:0000313" key="7">
    <source>
        <dbReference type="Proteomes" id="UP000460549"/>
    </source>
</evidence>
<proteinExistence type="predicted"/>
<keyword evidence="4" id="KW-0804">Transcription</keyword>
<dbReference type="CDD" id="cd06267">
    <property type="entry name" value="PBP1_LacI_sugar_binding-like"/>
    <property type="match status" value="1"/>
</dbReference>
<evidence type="ECO:0000259" key="5">
    <source>
        <dbReference type="PROSITE" id="PS50932"/>
    </source>
</evidence>
<dbReference type="SUPFAM" id="SSF47413">
    <property type="entry name" value="lambda repressor-like DNA-binding domains"/>
    <property type="match status" value="1"/>
</dbReference>
<dbReference type="Proteomes" id="UP000460549">
    <property type="component" value="Unassembled WGS sequence"/>
</dbReference>
<dbReference type="InterPro" id="IPR028082">
    <property type="entry name" value="Peripla_BP_I"/>
</dbReference>
<dbReference type="PROSITE" id="PS50932">
    <property type="entry name" value="HTH_LACI_2"/>
    <property type="match status" value="1"/>
</dbReference>
<evidence type="ECO:0000256" key="1">
    <source>
        <dbReference type="ARBA" id="ARBA00022491"/>
    </source>
</evidence>
<sequence length="324" mass="36349">MKNVTRKDIAREAGVSETIVSYVINDNRYVDAQKKKRVLEAVEKLGYRPSPIARALKGKTSNHVLFIADDMMSEYFGIIIGEMEKRLSGKGYIISLSADKGDPSFVKKVLDWNFDGVIIGSRTMEPKSIQSVISSSIPTVLLAINEYPVFEGRYGIIYTGLKGGAIDAINAMNKVGRKKIVYIDSLSDKQVLPTDYRYQGYCEVVKEPLVISGVKTQEELEIKVRELYRKEHFDGVLARTDSVALYAIRALKDLGVRVPEEVSVVGFNNSKMCEYTSPTLSSVRIRQDLIAESALNLLLKLRKEEDGQVLRAELKTELIKRESL</sequence>
<dbReference type="SMART" id="SM00354">
    <property type="entry name" value="HTH_LACI"/>
    <property type="match status" value="1"/>
</dbReference>
<protein>
    <submittedName>
        <fullName evidence="6">LacI family transcriptional regulator</fullName>
    </submittedName>
</protein>
<dbReference type="PANTHER" id="PTHR30146:SF148">
    <property type="entry name" value="HTH-TYPE TRANSCRIPTIONAL REPRESSOR PURR-RELATED"/>
    <property type="match status" value="1"/>
</dbReference>
<organism evidence="6 7">
    <name type="scientific">Bullifex porci</name>
    <dbReference type="NCBI Taxonomy" id="2606638"/>
    <lineage>
        <taxon>Bacteria</taxon>
        <taxon>Pseudomonadati</taxon>
        <taxon>Spirochaetota</taxon>
        <taxon>Spirochaetia</taxon>
        <taxon>Spirochaetales</taxon>
        <taxon>Spirochaetaceae</taxon>
        <taxon>Bullifex</taxon>
    </lineage>
</organism>
<keyword evidence="7" id="KW-1185">Reference proteome</keyword>
<dbReference type="InterPro" id="IPR046335">
    <property type="entry name" value="LacI/GalR-like_sensor"/>
</dbReference>
<dbReference type="SUPFAM" id="SSF53822">
    <property type="entry name" value="Periplasmic binding protein-like I"/>
    <property type="match status" value="1"/>
</dbReference>
<dbReference type="PANTHER" id="PTHR30146">
    <property type="entry name" value="LACI-RELATED TRANSCRIPTIONAL REPRESSOR"/>
    <property type="match status" value="1"/>
</dbReference>
<accession>A0A7X2PC65</accession>
<dbReference type="InterPro" id="IPR000843">
    <property type="entry name" value="HTH_LacI"/>
</dbReference>
<dbReference type="Pfam" id="PF00356">
    <property type="entry name" value="LacI"/>
    <property type="match status" value="1"/>
</dbReference>
<evidence type="ECO:0000256" key="3">
    <source>
        <dbReference type="ARBA" id="ARBA00023125"/>
    </source>
</evidence>
<dbReference type="RefSeq" id="WP_154424681.1">
    <property type="nucleotide sequence ID" value="NZ_VUNN01000004.1"/>
</dbReference>
<evidence type="ECO:0000256" key="4">
    <source>
        <dbReference type="ARBA" id="ARBA00023163"/>
    </source>
</evidence>
<dbReference type="GO" id="GO:0003700">
    <property type="term" value="F:DNA-binding transcription factor activity"/>
    <property type="evidence" value="ECO:0007669"/>
    <property type="project" value="TreeGrafter"/>
</dbReference>
<dbReference type="AlphaFoldDB" id="A0A7X2PC65"/>
<evidence type="ECO:0000313" key="6">
    <source>
        <dbReference type="EMBL" id="MSU05778.1"/>
    </source>
</evidence>
<dbReference type="InterPro" id="IPR010982">
    <property type="entry name" value="Lambda_DNA-bd_dom_sf"/>
</dbReference>
<dbReference type="Pfam" id="PF13377">
    <property type="entry name" value="Peripla_BP_3"/>
    <property type="match status" value="1"/>
</dbReference>
<feature type="domain" description="HTH lacI-type" evidence="5">
    <location>
        <begin position="4"/>
        <end position="58"/>
    </location>
</feature>
<dbReference type="Gene3D" id="1.10.260.40">
    <property type="entry name" value="lambda repressor-like DNA-binding domains"/>
    <property type="match status" value="1"/>
</dbReference>
<keyword evidence="2" id="KW-0805">Transcription regulation</keyword>
<dbReference type="Gene3D" id="3.40.50.2300">
    <property type="match status" value="2"/>
</dbReference>
<dbReference type="EMBL" id="VUNN01000004">
    <property type="protein sequence ID" value="MSU05778.1"/>
    <property type="molecule type" value="Genomic_DNA"/>
</dbReference>
<evidence type="ECO:0000256" key="2">
    <source>
        <dbReference type="ARBA" id="ARBA00023015"/>
    </source>
</evidence>
<name>A0A7X2PC65_9SPIO</name>
<keyword evidence="1" id="KW-0678">Repressor</keyword>
<keyword evidence="3" id="KW-0238">DNA-binding</keyword>
<dbReference type="CDD" id="cd01392">
    <property type="entry name" value="HTH_LacI"/>
    <property type="match status" value="1"/>
</dbReference>
<comment type="caution">
    <text evidence="6">The sequence shown here is derived from an EMBL/GenBank/DDBJ whole genome shotgun (WGS) entry which is preliminary data.</text>
</comment>